<dbReference type="STRING" id="681398.PJIAN_3334"/>
<organism evidence="3 4">
    <name type="scientific">Paludibacter jiangxiensis</name>
    <dbReference type="NCBI Taxonomy" id="681398"/>
    <lineage>
        <taxon>Bacteria</taxon>
        <taxon>Pseudomonadati</taxon>
        <taxon>Bacteroidota</taxon>
        <taxon>Bacteroidia</taxon>
        <taxon>Bacteroidales</taxon>
        <taxon>Paludibacteraceae</taxon>
        <taxon>Paludibacter</taxon>
    </lineage>
</organism>
<feature type="chain" id="PRO_5007905148" evidence="1">
    <location>
        <begin position="20"/>
        <end position="1429"/>
    </location>
</feature>
<evidence type="ECO:0000313" key="3">
    <source>
        <dbReference type="EMBL" id="GAT63022.1"/>
    </source>
</evidence>
<dbReference type="InterPro" id="IPR007110">
    <property type="entry name" value="Ig-like_dom"/>
</dbReference>
<dbReference type="InterPro" id="IPR026444">
    <property type="entry name" value="Secre_tail"/>
</dbReference>
<keyword evidence="4" id="KW-1185">Reference proteome</keyword>
<dbReference type="InterPro" id="IPR053139">
    <property type="entry name" value="Surface_bspA-like"/>
</dbReference>
<name>A0A170ZUN4_9BACT</name>
<dbReference type="RefSeq" id="WP_068703841.1">
    <property type="nucleotide sequence ID" value="NZ_BDCR01000003.1"/>
</dbReference>
<dbReference type="Proteomes" id="UP000076586">
    <property type="component" value="Unassembled WGS sequence"/>
</dbReference>
<reference evidence="4" key="1">
    <citation type="submission" date="2016-04" db="EMBL/GenBank/DDBJ databases">
        <title>Draft genome sequence of Paludibacter jiangxiensis strain NM7.</title>
        <authorList>
            <person name="Qiu Y."/>
            <person name="Matsuura N."/>
            <person name="Ohashi A."/>
            <person name="Tourlousse M.D."/>
            <person name="Sekiguchi Y."/>
        </authorList>
    </citation>
    <scope>NUCLEOTIDE SEQUENCE [LARGE SCALE GENOMIC DNA]</scope>
    <source>
        <strain evidence="4">NM7</strain>
    </source>
</reference>
<evidence type="ECO:0000259" key="2">
    <source>
        <dbReference type="PROSITE" id="PS50835"/>
    </source>
</evidence>
<comment type="caution">
    <text evidence="3">The sequence shown here is derived from an EMBL/GenBank/DDBJ whole genome shotgun (WGS) entry which is preliminary data.</text>
</comment>
<dbReference type="Gene3D" id="2.60.40.10">
    <property type="entry name" value="Immunoglobulins"/>
    <property type="match status" value="3"/>
</dbReference>
<dbReference type="InterPro" id="IPR026906">
    <property type="entry name" value="LRR_5"/>
</dbReference>
<dbReference type="OrthoDB" id="1054496at2"/>
<evidence type="ECO:0000313" key="4">
    <source>
        <dbReference type="Proteomes" id="UP000076586"/>
    </source>
</evidence>
<dbReference type="PANTHER" id="PTHR45661:SF3">
    <property type="entry name" value="IG-LIKE DOMAIN-CONTAINING PROTEIN"/>
    <property type="match status" value="1"/>
</dbReference>
<dbReference type="InterPro" id="IPR032675">
    <property type="entry name" value="LRR_dom_sf"/>
</dbReference>
<dbReference type="Pfam" id="PF18962">
    <property type="entry name" value="Por_Secre_tail"/>
    <property type="match status" value="1"/>
</dbReference>
<evidence type="ECO:0000256" key="1">
    <source>
        <dbReference type="SAM" id="SignalP"/>
    </source>
</evidence>
<protein>
    <submittedName>
        <fullName evidence="3">Por secretion system C-terminal sorting domain-containing protein</fullName>
    </submittedName>
</protein>
<dbReference type="NCBIfam" id="TIGR04183">
    <property type="entry name" value="Por_Secre_tail"/>
    <property type="match status" value="1"/>
</dbReference>
<gene>
    <name evidence="3" type="ORF">PJIAN_3334</name>
</gene>
<dbReference type="SUPFAM" id="SSF52058">
    <property type="entry name" value="L domain-like"/>
    <property type="match status" value="2"/>
</dbReference>
<accession>A0A170ZUN4</accession>
<dbReference type="Pfam" id="PF18998">
    <property type="entry name" value="Flg_new_2"/>
    <property type="match status" value="3"/>
</dbReference>
<dbReference type="Gene3D" id="3.80.10.10">
    <property type="entry name" value="Ribonuclease Inhibitor"/>
    <property type="match status" value="3"/>
</dbReference>
<feature type="signal peptide" evidence="1">
    <location>
        <begin position="1"/>
        <end position="19"/>
    </location>
</feature>
<feature type="domain" description="Ig-like" evidence="2">
    <location>
        <begin position="558"/>
        <end position="640"/>
    </location>
</feature>
<sequence length="1429" mass="151775">MRKIVLFFVLILFSLQAWAGDTFTVDGVTYTITDATNKKVAIGDRSTAAISTSTSGAFTIPSSVSYNGDTYAVTQIYSFAFSCCYSLNSITIPSSVTAIDKTAFVYSSLASVSVDSENLNFSSNDGVLFNKAQTALIRYPPNKSGASYVIPSSVTSIGDGAFEECSMLTSINIPFSVTSIGSSAFAFCDKITNINISSSVTFIGDQAFYYNEALAFISVDSNNLNYSSNDGVLFNKAQTTLIQYPWKKPGVAYDIPLSVASIGDYAFSGTALTSISIPRSVTSIRHSAFANCDALISITIPSSVTSIGSNAFFGCAALNSLSVNNVSPSNITLDLLVFSGVSTTICTLYVPTGSKPLYAAANQWKDFVNLIEGRLTPRIDISVSQSNICSGSPATFTATSTDGGDSPAYQWKLNTKNIPGATNCIYSTTTLANNDIISCDVSSTLSFLVSNSAMSNVITMKVTPSVAPVVSIASSVSKIYPGGSVTFTATPINGGTTPSYQWYLNGDAISGATNSTYTSTTIKDNDEIYCVLTSSFPCATIPTATSNTITMSMISVAPLVSIKSSTTKIYSEGSVTFTATPTNGGTAPAYQWYLNGVAISGATNNVYESATLKDNDEISCVMTSNFPYVTTSSATSNTITMEVSNFFTSAGIGYYVTSPSYPYTAKVANDGEVSYTGNVVIPSSVSYCGTTFRVTSIGNLAFCGSNDLLSVTIPSSVTTIENGAFIDTNGLTSIAVDASNPNYYSNNGVLFNKQATMLITCPEGKSGSYTIPSGVTTIADSAFIQCDRLTSVTLPSSLTTIGDKAFMNCSNITSITFPLSIKNIKDEVFTNCTGLKDIHVKNASPSDIELGVSVFYGVSGSDCILYVPTGSKSFYLDVYPWNTFQIVEDANLFAVYVTTGSVGGVATGGGTYELGSFCSLKATPSVGYGFLAWMENDTIRSTSPIYCFPVSGTHTFVPNYGKICTISASVNPSVCGVVNGARSYVAGQLCLLTATASSSYVFANWTEGGSEVSKDANYTFKVDGDRTLVANFVPLNNTISATSSSISNGAVSGGAIYTYGSSCTLTAIPKSGYVFTGWTESGSVVSTKSKYTFTVTSARALVANFEAVKVVVTQPDGSSVTSYPSFFSSTATVTPATGFVYSVDGRAYQSANVFDYLAIGTHSIILKSVADSVVSSPVLVFVNAAGVATSKNYKVKGTNCSCRDTNDGKIEVTLDKLYEYEVRVVGTNNKTYDNSIIFTDKTFSLSNLPADTYTLTFKIDFLENYEQTFKVIISQPEDLSVLKVSAAPNSAQYSVSGGSNYFVVVNDQTTENNDGNINVSLQPGENRIKIYTDKLCQGVYEETIYNDVSGQLSFFPNPTKGKITIGIPEEDKDVTIDLFSLNGQLLRKYKYQIPQNKLVNMDISDFSNGTYIVKVNGSVIHRSLRVVKQ</sequence>
<keyword evidence="1" id="KW-0732">Signal</keyword>
<proteinExistence type="predicted"/>
<dbReference type="InterPro" id="IPR013783">
    <property type="entry name" value="Ig-like_fold"/>
</dbReference>
<dbReference type="InterPro" id="IPR044060">
    <property type="entry name" value="Bacterial_rp_domain"/>
</dbReference>
<dbReference type="PROSITE" id="PS50835">
    <property type="entry name" value="IG_LIKE"/>
    <property type="match status" value="2"/>
</dbReference>
<reference evidence="4" key="2">
    <citation type="journal article" date="2017" name="Genome Announc.">
        <title>Draft genome sequence of Paludibacter jiangxiensis NM7(T), a propionate-producing fermentative bacterium.</title>
        <authorList>
            <person name="Qiu Y.-L."/>
            <person name="Tourlousse D.M."/>
            <person name="Matsuura N."/>
            <person name="Ohashi A."/>
            <person name="Sekiguchi Y."/>
        </authorList>
    </citation>
    <scope>NUCLEOTIDE SEQUENCE [LARGE SCALE GENOMIC DNA]</scope>
    <source>
        <strain evidence="4">NM7</strain>
    </source>
</reference>
<feature type="domain" description="Ig-like" evidence="2">
    <location>
        <begin position="468"/>
        <end position="550"/>
    </location>
</feature>
<dbReference type="EMBL" id="BDCR01000003">
    <property type="protein sequence ID" value="GAT63022.1"/>
    <property type="molecule type" value="Genomic_DNA"/>
</dbReference>
<dbReference type="Pfam" id="PF13306">
    <property type="entry name" value="LRR_5"/>
    <property type="match status" value="5"/>
</dbReference>
<dbReference type="PANTHER" id="PTHR45661">
    <property type="entry name" value="SURFACE ANTIGEN"/>
    <property type="match status" value="1"/>
</dbReference>